<dbReference type="Proteomes" id="UP000397656">
    <property type="component" value="Chromosome 1"/>
</dbReference>
<organism evidence="1 2">
    <name type="scientific">Cupriavidus basilensis</name>
    <dbReference type="NCBI Taxonomy" id="68895"/>
    <lineage>
        <taxon>Bacteria</taxon>
        <taxon>Pseudomonadati</taxon>
        <taxon>Pseudomonadota</taxon>
        <taxon>Betaproteobacteria</taxon>
        <taxon>Burkholderiales</taxon>
        <taxon>Burkholderiaceae</taxon>
        <taxon>Cupriavidus</taxon>
    </lineage>
</organism>
<dbReference type="AlphaFoldDB" id="A0A643FN85"/>
<name>A0A643FN85_9BURK</name>
<dbReference type="EMBL" id="CP062803">
    <property type="protein sequence ID" value="QOT78109.1"/>
    <property type="molecule type" value="Genomic_DNA"/>
</dbReference>
<gene>
    <name evidence="1" type="ORF">F7R26_008925</name>
</gene>
<proteinExistence type="predicted"/>
<evidence type="ECO:0000313" key="2">
    <source>
        <dbReference type="Proteomes" id="UP000397656"/>
    </source>
</evidence>
<reference evidence="1 2" key="1">
    <citation type="submission" date="2020-10" db="EMBL/GenBank/DDBJ databases">
        <title>Complete genome sequence of Cupriavidus basilensis CCUG 49340T.</title>
        <authorList>
            <person name="Salva-Serra F."/>
            <person name="Donoso R.A."/>
            <person name="Cho K.H."/>
            <person name="Yoo J.A."/>
            <person name="Lee K."/>
            <person name="Yoon S.-H."/>
            <person name="Perez-Pantoja D."/>
            <person name="Moore E.R.B."/>
        </authorList>
    </citation>
    <scope>NUCLEOTIDE SEQUENCE [LARGE SCALE GENOMIC DNA]</scope>
    <source>
        <strain evidence="2">CCUG 49340</strain>
    </source>
</reference>
<accession>A0A643FN85</accession>
<evidence type="ECO:0000313" key="1">
    <source>
        <dbReference type="EMBL" id="QOT78109.1"/>
    </source>
</evidence>
<sequence>MNTGSQDCLTPQHLQLFGTIVQWFARYELLMQELMAKLAGSETASVILLTRRLDFGGKRQALLDLLRHRAHPLDQYDKICAYLLVPLTYSPLLYDITHSVWQPGARAHSIQPDWIFRFPPGVTPLRDDTSLPGEAFMDRDNNESIYSLDDFHDISGILEEHYHGLCTYLDHIGMKHPEP</sequence>
<protein>
    <submittedName>
        <fullName evidence="1">Uncharacterized protein</fullName>
    </submittedName>
</protein>
<dbReference type="RefSeq" id="WP_150990137.1">
    <property type="nucleotide sequence ID" value="NZ_CP062803.1"/>
</dbReference>
<dbReference type="GeneID" id="98401024"/>